<proteinExistence type="predicted"/>
<organism evidence="3 4">
    <name type="scientific">Streptomyces lateritius</name>
    <dbReference type="NCBI Taxonomy" id="67313"/>
    <lineage>
        <taxon>Bacteria</taxon>
        <taxon>Bacillati</taxon>
        <taxon>Actinomycetota</taxon>
        <taxon>Actinomycetes</taxon>
        <taxon>Kitasatosporales</taxon>
        <taxon>Streptomycetaceae</taxon>
        <taxon>Streptomyces</taxon>
    </lineage>
</organism>
<dbReference type="SUPFAM" id="SSF69318">
    <property type="entry name" value="Integrin alpha N-terminal domain"/>
    <property type="match status" value="1"/>
</dbReference>
<evidence type="ECO:0000256" key="1">
    <source>
        <dbReference type="ARBA" id="ARBA00022729"/>
    </source>
</evidence>
<feature type="domain" description="Endonuclease/exonuclease/phosphatase" evidence="2">
    <location>
        <begin position="29"/>
        <end position="327"/>
    </location>
</feature>
<dbReference type="InterPro" id="IPR005135">
    <property type="entry name" value="Endo/exonuclease/phosphatase"/>
</dbReference>
<dbReference type="SUPFAM" id="SSF56219">
    <property type="entry name" value="DNase I-like"/>
    <property type="match status" value="1"/>
</dbReference>
<evidence type="ECO:0000313" key="3">
    <source>
        <dbReference type="EMBL" id="MFF8278956.1"/>
    </source>
</evidence>
<dbReference type="InterPro" id="IPR028994">
    <property type="entry name" value="Integrin_alpha_N"/>
</dbReference>
<dbReference type="Proteomes" id="UP001603013">
    <property type="component" value="Unassembled WGS sequence"/>
</dbReference>
<keyword evidence="3" id="KW-0378">Hydrolase</keyword>
<keyword evidence="4" id="KW-1185">Reference proteome</keyword>
<dbReference type="InterPro" id="IPR036691">
    <property type="entry name" value="Endo/exonu/phosph_ase_sf"/>
</dbReference>
<dbReference type="EMBL" id="JBIBSM010000012">
    <property type="protein sequence ID" value="MFF8278956.1"/>
    <property type="molecule type" value="Genomic_DNA"/>
</dbReference>
<dbReference type="GO" id="GO:0004519">
    <property type="term" value="F:endonuclease activity"/>
    <property type="evidence" value="ECO:0007669"/>
    <property type="project" value="UniProtKB-KW"/>
</dbReference>
<reference evidence="3 4" key="1">
    <citation type="submission" date="2024-10" db="EMBL/GenBank/DDBJ databases">
        <title>The Natural Products Discovery Center: Release of the First 8490 Sequenced Strains for Exploring Actinobacteria Biosynthetic Diversity.</title>
        <authorList>
            <person name="Kalkreuter E."/>
            <person name="Kautsar S.A."/>
            <person name="Yang D."/>
            <person name="Bader C.D."/>
            <person name="Teijaro C.N."/>
            <person name="Fluegel L."/>
            <person name="Davis C.M."/>
            <person name="Simpson J.R."/>
            <person name="Lauterbach L."/>
            <person name="Steele A.D."/>
            <person name="Gui C."/>
            <person name="Meng S."/>
            <person name="Li G."/>
            <person name="Viehrig K."/>
            <person name="Ye F."/>
            <person name="Su P."/>
            <person name="Kiefer A.F."/>
            <person name="Nichols A."/>
            <person name="Cepeda A.J."/>
            <person name="Yan W."/>
            <person name="Fan B."/>
            <person name="Jiang Y."/>
            <person name="Adhikari A."/>
            <person name="Zheng C.-J."/>
            <person name="Schuster L."/>
            <person name="Cowan T.M."/>
            <person name="Smanski M.J."/>
            <person name="Chevrette M.G."/>
            <person name="De Carvalho L.P.S."/>
            <person name="Shen B."/>
        </authorList>
    </citation>
    <scope>NUCLEOTIDE SEQUENCE [LARGE SCALE GENOMIC DNA]</scope>
    <source>
        <strain evidence="3 4">NPDC015755</strain>
    </source>
</reference>
<protein>
    <submittedName>
        <fullName evidence="3">Endonuclease/exonuclease/phosphatase family protein</fullName>
    </submittedName>
</protein>
<dbReference type="Gene3D" id="3.60.10.10">
    <property type="entry name" value="Endonuclease/exonuclease/phosphatase"/>
    <property type="match status" value="1"/>
</dbReference>
<evidence type="ECO:0000259" key="2">
    <source>
        <dbReference type="Pfam" id="PF03372"/>
    </source>
</evidence>
<dbReference type="InterPro" id="IPR013517">
    <property type="entry name" value="FG-GAP"/>
</dbReference>
<gene>
    <name evidence="3" type="ORF">ACF05T_23000</name>
</gene>
<keyword evidence="1" id="KW-0732">Signal</keyword>
<comment type="caution">
    <text evidence="3">The sequence shown here is derived from an EMBL/GenBank/DDBJ whole genome shotgun (WGS) entry which is preliminary data.</text>
</comment>
<dbReference type="Pfam" id="PF03372">
    <property type="entry name" value="Exo_endo_phos"/>
    <property type="match status" value="1"/>
</dbReference>
<keyword evidence="3" id="KW-0540">Nuclease</keyword>
<keyword evidence="3" id="KW-0255">Endonuclease</keyword>
<dbReference type="RefSeq" id="WP_391936019.1">
    <property type="nucleotide sequence ID" value="NZ_JBIBSM010000012.1"/>
</dbReference>
<sequence length="591" mass="63088">MLTALMLTAPQAQADVVGPSTAPQVRVVTYNLCGSGGTYGCDPSEEANDVRYQKIMDETSVTGWGADHVSLVEVCKYQFDQLQARLGPTFAGHYVSTAQTRSGLCTDPTNAGNPANRDYGMAVFVRGAESERTVIELDTAEAINAQLGITDPAESVTEDIRVPCLKTLTSSGSTWACSVHLYWGTPGSLGKYVMDEEAALLARQARLWEGEGTPVILAGDFNASPWTTVLSHLYEPALGENAAGGFIEADETDADYFNGHLPGAGDCPSSTLRCRRGEITFLAKGKPASEQKKIDYVFFGSKFFRNAVGDALADVPNPHAGKWVSDHVPVRGAAEWICGPSDVTDSSVLRRGAKGVLFSHALQSAEAPGTTDFTLGKECRVGVGWNGIQLVARQGSNLMAIDTEGALWRYRRAVDGTYSGGNRDDLGKGFTGLNLLLAPGDFDGDANSTPDLIGRDNNGVLWLYKGVGTAYPSREQIGTNWNIYGTLVAPGDFTGDNKPDLLGIDATGNLFLYRGTGTPGYYIQRADIGDKWNVYNTLTAPGDVNGDDKPDLVGRDTTGALWFYAGTGTSPYYAPRRPIADGNLPAGQLLL</sequence>
<dbReference type="Pfam" id="PF13517">
    <property type="entry name" value="FG-GAP_3"/>
    <property type="match status" value="1"/>
</dbReference>
<name>A0ABW6YGI7_9ACTN</name>
<accession>A0ABW6YGI7</accession>
<evidence type="ECO:0000313" key="4">
    <source>
        <dbReference type="Proteomes" id="UP001603013"/>
    </source>
</evidence>